<feature type="region of interest" description="Disordered" evidence="1">
    <location>
        <begin position="65"/>
        <end position="89"/>
    </location>
</feature>
<protein>
    <submittedName>
        <fullName evidence="2">Uncharacterized protein</fullName>
    </submittedName>
</protein>
<sequence length="89" mass="9706">MKKLSLTLAAFALLGAGSAFAHDPKPGDKPKHEMKMKDGMKHGQMECCTTDADGKKTCKTMDHSKMQHGQMDHGNMDHGTMKHKKPGGQ</sequence>
<evidence type="ECO:0000256" key="1">
    <source>
        <dbReference type="SAM" id="MobiDB-lite"/>
    </source>
</evidence>
<dbReference type="EMBL" id="UOEF01000035">
    <property type="protein sequence ID" value="VAV88105.1"/>
    <property type="molecule type" value="Genomic_DNA"/>
</dbReference>
<dbReference type="AlphaFoldDB" id="A0A3B0RXN1"/>
<accession>A0A3B0RXN1</accession>
<name>A0A3B0RXN1_9ZZZZ</name>
<proteinExistence type="predicted"/>
<reference evidence="2" key="1">
    <citation type="submission" date="2018-06" db="EMBL/GenBank/DDBJ databases">
        <authorList>
            <person name="Zhirakovskaya E."/>
        </authorList>
    </citation>
    <scope>NUCLEOTIDE SEQUENCE</scope>
</reference>
<organism evidence="2">
    <name type="scientific">hydrothermal vent metagenome</name>
    <dbReference type="NCBI Taxonomy" id="652676"/>
    <lineage>
        <taxon>unclassified sequences</taxon>
        <taxon>metagenomes</taxon>
        <taxon>ecological metagenomes</taxon>
    </lineage>
</organism>
<feature type="compositionally biased region" description="Basic and acidic residues" evidence="1">
    <location>
        <begin position="65"/>
        <end position="80"/>
    </location>
</feature>
<evidence type="ECO:0000313" key="2">
    <source>
        <dbReference type="EMBL" id="VAV88105.1"/>
    </source>
</evidence>
<gene>
    <name evidence="2" type="ORF">MNBD_ALPHA04-1304</name>
</gene>